<dbReference type="InterPro" id="IPR051468">
    <property type="entry name" value="Fungal_SecMetab_SDRs"/>
</dbReference>
<dbReference type="InterPro" id="IPR036291">
    <property type="entry name" value="NAD(P)-bd_dom_sf"/>
</dbReference>
<evidence type="ECO:0000313" key="5">
    <source>
        <dbReference type="Proteomes" id="UP000620124"/>
    </source>
</evidence>
<dbReference type="AlphaFoldDB" id="A0A8H6XLL9"/>
<dbReference type="SUPFAM" id="SSF51735">
    <property type="entry name" value="NAD(P)-binding Rossmann-fold domains"/>
    <property type="match status" value="1"/>
</dbReference>
<evidence type="ECO:0000256" key="3">
    <source>
        <dbReference type="ARBA" id="ARBA00023002"/>
    </source>
</evidence>
<sequence length="261" mass="27482">MSKKIVYLISGANRGIGYGLALAIAARPNTIVFAGARNPAAQTLTDLAAKYPNVHPIKLTSADKPDNEAAIAQIGKIAGQLDVIIASAGSLHLPPYRIPSRPARDDALPAFHEHFEVNTLGPVVLFQAAHTLLLASPTGAPVFAVISSIISSMGRFLSISATPYGMSKAAVNFLVKTLDAEHPSLVTMAIEPGWVATDMGNVGAAANGLGLSQAPVTIEESVTGIMSRIDGATKEKSSGKFWNFRVGQGKPWEFDAEEIPW</sequence>
<evidence type="ECO:0000256" key="2">
    <source>
        <dbReference type="ARBA" id="ARBA00022857"/>
    </source>
</evidence>
<name>A0A8H6XLL9_9AGAR</name>
<keyword evidence="2" id="KW-0521">NADP</keyword>
<dbReference type="PANTHER" id="PTHR43544:SF7">
    <property type="entry name" value="NADB-LER2"/>
    <property type="match status" value="1"/>
</dbReference>
<accession>A0A8H6XLL9</accession>
<protein>
    <submittedName>
        <fullName evidence="4">NAD(P)-binding protein</fullName>
    </submittedName>
</protein>
<dbReference type="Pfam" id="PF00106">
    <property type="entry name" value="adh_short"/>
    <property type="match status" value="1"/>
</dbReference>
<dbReference type="PRINTS" id="PR00081">
    <property type="entry name" value="GDHRDH"/>
</dbReference>
<keyword evidence="5" id="KW-1185">Reference proteome</keyword>
<organism evidence="4 5">
    <name type="scientific">Mycena venus</name>
    <dbReference type="NCBI Taxonomy" id="2733690"/>
    <lineage>
        <taxon>Eukaryota</taxon>
        <taxon>Fungi</taxon>
        <taxon>Dikarya</taxon>
        <taxon>Basidiomycota</taxon>
        <taxon>Agaricomycotina</taxon>
        <taxon>Agaricomycetes</taxon>
        <taxon>Agaricomycetidae</taxon>
        <taxon>Agaricales</taxon>
        <taxon>Marasmiineae</taxon>
        <taxon>Mycenaceae</taxon>
        <taxon>Mycena</taxon>
    </lineage>
</organism>
<dbReference type="EMBL" id="JACAZI010000015">
    <property type="protein sequence ID" value="KAF7343908.1"/>
    <property type="molecule type" value="Genomic_DNA"/>
</dbReference>
<comment type="similarity">
    <text evidence="1">Belongs to the short-chain dehydrogenases/reductases (SDR) family.</text>
</comment>
<dbReference type="PANTHER" id="PTHR43544">
    <property type="entry name" value="SHORT-CHAIN DEHYDROGENASE/REDUCTASE"/>
    <property type="match status" value="1"/>
</dbReference>
<evidence type="ECO:0000313" key="4">
    <source>
        <dbReference type="EMBL" id="KAF7343908.1"/>
    </source>
</evidence>
<dbReference type="Proteomes" id="UP000620124">
    <property type="component" value="Unassembled WGS sequence"/>
</dbReference>
<keyword evidence="3" id="KW-0560">Oxidoreductase</keyword>
<dbReference type="Gene3D" id="3.40.50.720">
    <property type="entry name" value="NAD(P)-binding Rossmann-like Domain"/>
    <property type="match status" value="1"/>
</dbReference>
<dbReference type="GO" id="GO:0016491">
    <property type="term" value="F:oxidoreductase activity"/>
    <property type="evidence" value="ECO:0007669"/>
    <property type="project" value="UniProtKB-KW"/>
</dbReference>
<evidence type="ECO:0000256" key="1">
    <source>
        <dbReference type="ARBA" id="ARBA00006484"/>
    </source>
</evidence>
<comment type="caution">
    <text evidence="4">The sequence shown here is derived from an EMBL/GenBank/DDBJ whole genome shotgun (WGS) entry which is preliminary data.</text>
</comment>
<gene>
    <name evidence="4" type="ORF">MVEN_01679500</name>
</gene>
<dbReference type="OrthoDB" id="9876299at2759"/>
<dbReference type="GO" id="GO:0005737">
    <property type="term" value="C:cytoplasm"/>
    <property type="evidence" value="ECO:0007669"/>
    <property type="project" value="TreeGrafter"/>
</dbReference>
<dbReference type="InterPro" id="IPR002347">
    <property type="entry name" value="SDR_fam"/>
</dbReference>
<reference evidence="4" key="1">
    <citation type="submission" date="2020-05" db="EMBL/GenBank/DDBJ databases">
        <title>Mycena genomes resolve the evolution of fungal bioluminescence.</title>
        <authorList>
            <person name="Tsai I.J."/>
        </authorList>
    </citation>
    <scope>NUCLEOTIDE SEQUENCE</scope>
    <source>
        <strain evidence="4">CCC161011</strain>
    </source>
</reference>
<proteinExistence type="inferred from homology"/>